<feature type="compositionally biased region" description="Polar residues" evidence="1">
    <location>
        <begin position="86"/>
        <end position="101"/>
    </location>
</feature>
<keyword evidence="3" id="KW-1185">Reference proteome</keyword>
<dbReference type="EMBL" id="JAINUF010000005">
    <property type="protein sequence ID" value="KAJ8360257.1"/>
    <property type="molecule type" value="Genomic_DNA"/>
</dbReference>
<protein>
    <submittedName>
        <fullName evidence="2">Uncharacterized protein</fullName>
    </submittedName>
</protein>
<evidence type="ECO:0000313" key="3">
    <source>
        <dbReference type="Proteomes" id="UP001152622"/>
    </source>
</evidence>
<evidence type="ECO:0000256" key="1">
    <source>
        <dbReference type="SAM" id="MobiDB-lite"/>
    </source>
</evidence>
<gene>
    <name evidence="2" type="ORF">SKAU_G00167820</name>
</gene>
<accession>A0A9Q1J0I6</accession>
<proteinExistence type="predicted"/>
<name>A0A9Q1J0I6_SYNKA</name>
<comment type="caution">
    <text evidence="2">The sequence shown here is derived from an EMBL/GenBank/DDBJ whole genome shotgun (WGS) entry which is preliminary data.</text>
</comment>
<feature type="region of interest" description="Disordered" evidence="1">
    <location>
        <begin position="59"/>
        <end position="101"/>
    </location>
</feature>
<sequence>MFSGSQCFQVAHLRGACELGSSLRQLIRREAGLAPGTRPWLRQTLTRVGGDRWELYAQSQEQQRGPAAPPQPRPHPDKPPALAAQSLMQDGSERNPNATYW</sequence>
<reference evidence="2" key="1">
    <citation type="journal article" date="2023" name="Science">
        <title>Genome structures resolve the early diversification of teleost fishes.</title>
        <authorList>
            <person name="Parey E."/>
            <person name="Louis A."/>
            <person name="Montfort J."/>
            <person name="Bouchez O."/>
            <person name="Roques C."/>
            <person name="Iampietro C."/>
            <person name="Lluch J."/>
            <person name="Castinel A."/>
            <person name="Donnadieu C."/>
            <person name="Desvignes T."/>
            <person name="Floi Bucao C."/>
            <person name="Jouanno E."/>
            <person name="Wen M."/>
            <person name="Mejri S."/>
            <person name="Dirks R."/>
            <person name="Jansen H."/>
            <person name="Henkel C."/>
            <person name="Chen W.J."/>
            <person name="Zahm M."/>
            <person name="Cabau C."/>
            <person name="Klopp C."/>
            <person name="Thompson A.W."/>
            <person name="Robinson-Rechavi M."/>
            <person name="Braasch I."/>
            <person name="Lecointre G."/>
            <person name="Bobe J."/>
            <person name="Postlethwait J.H."/>
            <person name="Berthelot C."/>
            <person name="Roest Crollius H."/>
            <person name="Guiguen Y."/>
        </authorList>
    </citation>
    <scope>NUCLEOTIDE SEQUENCE</scope>
    <source>
        <strain evidence="2">WJC10195</strain>
    </source>
</reference>
<dbReference type="AlphaFoldDB" id="A0A9Q1J0I6"/>
<dbReference type="Proteomes" id="UP001152622">
    <property type="component" value="Chromosome 5"/>
</dbReference>
<organism evidence="2 3">
    <name type="scientific">Synaphobranchus kaupii</name>
    <name type="common">Kaup's arrowtooth eel</name>
    <dbReference type="NCBI Taxonomy" id="118154"/>
    <lineage>
        <taxon>Eukaryota</taxon>
        <taxon>Metazoa</taxon>
        <taxon>Chordata</taxon>
        <taxon>Craniata</taxon>
        <taxon>Vertebrata</taxon>
        <taxon>Euteleostomi</taxon>
        <taxon>Actinopterygii</taxon>
        <taxon>Neopterygii</taxon>
        <taxon>Teleostei</taxon>
        <taxon>Anguilliformes</taxon>
        <taxon>Synaphobranchidae</taxon>
        <taxon>Synaphobranchus</taxon>
    </lineage>
</organism>
<evidence type="ECO:0000313" key="2">
    <source>
        <dbReference type="EMBL" id="KAJ8360257.1"/>
    </source>
</evidence>